<evidence type="ECO:0000256" key="2">
    <source>
        <dbReference type="ARBA" id="ARBA00022490"/>
    </source>
</evidence>
<evidence type="ECO:0000256" key="6">
    <source>
        <dbReference type="HAMAP-Rule" id="MF_00008"/>
    </source>
</evidence>
<keyword evidence="5 6" id="KW-0545">Nucleotide biosynthesis</keyword>
<dbReference type="eggNOG" id="COG0207">
    <property type="taxonomic scope" value="Bacteria"/>
</dbReference>
<evidence type="ECO:0000256" key="3">
    <source>
        <dbReference type="ARBA" id="ARBA00022603"/>
    </source>
</evidence>
<accession>M1M2Z2</accession>
<evidence type="ECO:0000313" key="10">
    <source>
        <dbReference type="Proteomes" id="UP000011547"/>
    </source>
</evidence>
<dbReference type="PANTHER" id="PTHR11548">
    <property type="entry name" value="THYMIDYLATE SYNTHASE 1"/>
    <property type="match status" value="1"/>
</dbReference>
<dbReference type="NCBIfam" id="NF002497">
    <property type="entry name" value="PRK01827.1-3"/>
    <property type="match status" value="1"/>
</dbReference>
<feature type="active site" description="Nucleophile" evidence="6">
    <location>
        <position position="146"/>
    </location>
</feature>
<keyword evidence="3 6" id="KW-0489">Methyltransferase</keyword>
<feature type="binding site" evidence="6">
    <location>
        <position position="51"/>
    </location>
    <ligand>
        <name>(6R)-5,10-methylene-5,6,7,8-tetrahydrofolate</name>
        <dbReference type="ChEBI" id="CHEBI:15636"/>
    </ligand>
</feature>
<dbReference type="Gene3D" id="3.30.572.10">
    <property type="entry name" value="Thymidylate synthase/dCMP hydroxymethylase domain"/>
    <property type="match status" value="1"/>
</dbReference>
<feature type="binding site" description="in other chain" evidence="6">
    <location>
        <begin position="207"/>
        <end position="209"/>
    </location>
    <ligand>
        <name>dUMP</name>
        <dbReference type="ChEBI" id="CHEBI:246422"/>
        <note>ligand shared between dimeric partners</note>
    </ligand>
</feature>
<dbReference type="CDD" id="cd00351">
    <property type="entry name" value="TS_Pyrimidine_HMase"/>
    <property type="match status" value="1"/>
</dbReference>
<dbReference type="RefSeq" id="WP_015396061.1">
    <property type="nucleotide sequence ID" value="NC_020294.1"/>
</dbReference>
<dbReference type="InterPro" id="IPR036926">
    <property type="entry name" value="Thymidate_synth/dCMP_Mease_sf"/>
</dbReference>
<dbReference type="Proteomes" id="UP000011547">
    <property type="component" value="Chromosome"/>
</dbReference>
<dbReference type="AlphaFoldDB" id="M1M2Z2"/>
<dbReference type="OrthoDB" id="9774633at2"/>
<dbReference type="NCBIfam" id="TIGR03284">
    <property type="entry name" value="thym_sym"/>
    <property type="match status" value="2"/>
</dbReference>
<organism evidence="9 10">
    <name type="scientific">Candidatus Kinetoplastidibacterium desouzai TCC079E</name>
    <dbReference type="NCBI Taxonomy" id="1208919"/>
    <lineage>
        <taxon>Bacteria</taxon>
        <taxon>Pseudomonadati</taxon>
        <taxon>Pseudomonadota</taxon>
        <taxon>Betaproteobacteria</taxon>
        <taxon>Candidatus Kinetoplastidibacterium</taxon>
    </lineage>
</organism>
<dbReference type="InterPro" id="IPR045097">
    <property type="entry name" value="Thymidate_synth/dCMP_Mease"/>
</dbReference>
<keyword evidence="10" id="KW-1185">Reference proteome</keyword>
<evidence type="ECO:0000313" key="9">
    <source>
        <dbReference type="EMBL" id="AGF46650.1"/>
    </source>
</evidence>
<evidence type="ECO:0000256" key="7">
    <source>
        <dbReference type="PROSITE-ProRule" id="PRU10016"/>
    </source>
</evidence>
<evidence type="ECO:0000256" key="1">
    <source>
        <dbReference type="ARBA" id="ARBA00011947"/>
    </source>
</evidence>
<dbReference type="STRING" id="1208919.CDSE_0306"/>
<evidence type="ECO:0000256" key="4">
    <source>
        <dbReference type="ARBA" id="ARBA00022679"/>
    </source>
</evidence>
<feature type="binding site" description="in other chain" evidence="6">
    <location>
        <position position="177"/>
    </location>
    <ligand>
        <name>dUMP</name>
        <dbReference type="ChEBI" id="CHEBI:246422"/>
        <note>ligand shared between dimeric partners</note>
    </ligand>
</feature>
<comment type="function">
    <text evidence="6">Catalyzes the reductive methylation of 2'-deoxyuridine-5'-monophosphate (dUMP) to 2'-deoxythymidine-5'-monophosphate (dTMP) while utilizing 5,10-methylenetetrahydrofolate (mTHF) as the methyl donor and reductant in the reaction, yielding dihydrofolate (DHF) as a by-product. This enzymatic reaction provides an intracellular de novo source of dTMP, an essential precursor for DNA biosynthesis.</text>
</comment>
<reference evidence="9 10" key="1">
    <citation type="journal article" date="2013" name="Genome Biol. Evol.">
        <title>Genome evolution and phylogenomic analysis of candidatus kinetoplastibacterium, the betaproteobacterial endosymbionts of strigomonas and angomonas.</title>
        <authorList>
            <person name="Alves J.M."/>
            <person name="Serrano M.G."/>
            <person name="Maia da Silva F."/>
            <person name="Voegtly L.J."/>
            <person name="Matveyev A.V."/>
            <person name="Teixeira M.M."/>
            <person name="Camargo E.P."/>
            <person name="Buck G.A."/>
        </authorList>
    </citation>
    <scope>NUCLEOTIDE SEQUENCE [LARGE SCALE GENOMIC DNA]</scope>
    <source>
        <strain evidence="9 10">TCC079E</strain>
    </source>
</reference>
<feature type="domain" description="Thymidylate synthase/dCMP hydroxymethylase" evidence="8">
    <location>
        <begin position="3"/>
        <end position="264"/>
    </location>
</feature>
<comment type="similarity">
    <text evidence="6">Belongs to the thymidylate synthase family. Bacterial-type ThyA subfamily.</text>
</comment>
<evidence type="ECO:0000256" key="5">
    <source>
        <dbReference type="ARBA" id="ARBA00022727"/>
    </source>
</evidence>
<feature type="binding site" description="in other chain" evidence="6">
    <location>
        <begin position="166"/>
        <end position="169"/>
    </location>
    <ligand>
        <name>dUMP</name>
        <dbReference type="ChEBI" id="CHEBI:246422"/>
        <note>ligand shared between dimeric partners</note>
    </ligand>
</feature>
<dbReference type="InterPro" id="IPR020940">
    <property type="entry name" value="Thymidylate_synthase_AS"/>
</dbReference>
<dbReference type="Pfam" id="PF00303">
    <property type="entry name" value="Thymidylat_synt"/>
    <property type="match status" value="1"/>
</dbReference>
<proteinExistence type="inferred from homology"/>
<dbReference type="HOGENOM" id="CLU_021669_0_0_4"/>
<comment type="subcellular location">
    <subcellularLocation>
        <location evidence="6">Cytoplasm</location>
    </subcellularLocation>
</comment>
<comment type="subunit">
    <text evidence="6">Homodimer.</text>
</comment>
<dbReference type="FunFam" id="3.30.572.10:FF:000013">
    <property type="entry name" value="Thymidylate synthase"/>
    <property type="match status" value="1"/>
</dbReference>
<dbReference type="UniPathway" id="UPA00575"/>
<feature type="active site" evidence="7">
    <location>
        <position position="146"/>
    </location>
</feature>
<dbReference type="GO" id="GO:0006231">
    <property type="term" value="P:dTMP biosynthetic process"/>
    <property type="evidence" value="ECO:0007669"/>
    <property type="project" value="UniProtKB-UniRule"/>
</dbReference>
<feature type="binding site" evidence="6">
    <location>
        <position position="169"/>
    </location>
    <ligand>
        <name>(6R)-5,10-methylene-5,6,7,8-tetrahydrofolate</name>
        <dbReference type="ChEBI" id="CHEBI:15636"/>
    </ligand>
</feature>
<gene>
    <name evidence="6" type="primary">thyA</name>
    <name evidence="9" type="ORF">CDSE_0306</name>
</gene>
<feature type="binding site" evidence="6">
    <location>
        <begin position="126"/>
        <end position="127"/>
    </location>
    <ligand>
        <name>dUMP</name>
        <dbReference type="ChEBI" id="CHEBI:246422"/>
        <note>ligand shared between dimeric partners</note>
    </ligand>
</feature>
<keyword evidence="2 6" id="KW-0963">Cytoplasm</keyword>
<dbReference type="EC" id="2.1.1.45" evidence="1 6"/>
<dbReference type="InterPro" id="IPR000398">
    <property type="entry name" value="Thymidylate_synthase"/>
</dbReference>
<feature type="binding site" description="in other chain" evidence="6">
    <location>
        <position position="21"/>
    </location>
    <ligand>
        <name>dUMP</name>
        <dbReference type="ChEBI" id="CHEBI:246422"/>
        <note>ligand shared between dimeric partners</note>
    </ligand>
</feature>
<dbReference type="GO" id="GO:0005829">
    <property type="term" value="C:cytosol"/>
    <property type="evidence" value="ECO:0007669"/>
    <property type="project" value="TreeGrafter"/>
</dbReference>
<dbReference type="InterPro" id="IPR023451">
    <property type="entry name" value="Thymidate_synth/dCMP_Mease_dom"/>
</dbReference>
<dbReference type="SUPFAM" id="SSF55831">
    <property type="entry name" value="Thymidylate synthase/dCMP hydroxymethylase"/>
    <property type="match status" value="1"/>
</dbReference>
<dbReference type="PATRIC" id="fig|1208919.3.peg.87"/>
<dbReference type="NCBIfam" id="NF002499">
    <property type="entry name" value="PRK01827.1-5"/>
    <property type="match status" value="1"/>
</dbReference>
<keyword evidence="4 6" id="KW-0808">Transferase</keyword>
<dbReference type="GO" id="GO:0006235">
    <property type="term" value="P:dTTP biosynthetic process"/>
    <property type="evidence" value="ECO:0007669"/>
    <property type="project" value="UniProtKB-UniRule"/>
</dbReference>
<name>M1M2Z2_9PROT</name>
<dbReference type="EMBL" id="CP003803">
    <property type="protein sequence ID" value="AGF46650.1"/>
    <property type="molecule type" value="Genomic_DNA"/>
</dbReference>
<feature type="binding site" evidence="6">
    <location>
        <position position="263"/>
    </location>
    <ligand>
        <name>(6R)-5,10-methylene-5,6,7,8-tetrahydrofolate</name>
        <dbReference type="ChEBI" id="CHEBI:15636"/>
    </ligand>
</feature>
<dbReference type="PANTHER" id="PTHR11548:SF9">
    <property type="entry name" value="THYMIDYLATE SYNTHASE"/>
    <property type="match status" value="1"/>
</dbReference>
<dbReference type="GO" id="GO:0004799">
    <property type="term" value="F:thymidylate synthase activity"/>
    <property type="evidence" value="ECO:0007669"/>
    <property type="project" value="UniProtKB-UniRule"/>
</dbReference>
<dbReference type="GO" id="GO:0032259">
    <property type="term" value="P:methylation"/>
    <property type="evidence" value="ECO:0007669"/>
    <property type="project" value="UniProtKB-KW"/>
</dbReference>
<dbReference type="PROSITE" id="PS00091">
    <property type="entry name" value="THYMIDYLATE_SYNTHASE"/>
    <property type="match status" value="1"/>
</dbReference>
<evidence type="ECO:0000259" key="8">
    <source>
        <dbReference type="Pfam" id="PF00303"/>
    </source>
</evidence>
<protein>
    <recommendedName>
        <fullName evidence="1 6">Thymidylate synthase</fullName>
        <shortName evidence="6">TS</shortName>
        <shortName evidence="6">TSase</shortName>
        <ecNumber evidence="1 6">2.1.1.45</ecNumber>
    </recommendedName>
</protein>
<dbReference type="KEGG" id="kde:CDSE_0306"/>
<dbReference type="PRINTS" id="PR00108">
    <property type="entry name" value="THYMDSNTHASE"/>
</dbReference>
<comment type="catalytic activity">
    <reaction evidence="6">
        <text>dUMP + (6R)-5,10-methylene-5,6,7,8-tetrahydrofolate = 7,8-dihydrofolate + dTMP</text>
        <dbReference type="Rhea" id="RHEA:12104"/>
        <dbReference type="ChEBI" id="CHEBI:15636"/>
        <dbReference type="ChEBI" id="CHEBI:57451"/>
        <dbReference type="ChEBI" id="CHEBI:63528"/>
        <dbReference type="ChEBI" id="CHEBI:246422"/>
        <dbReference type="EC" id="2.1.1.45"/>
    </reaction>
</comment>
<comment type="pathway">
    <text evidence="6">Pyrimidine metabolism; dTTP biosynthesis.</text>
</comment>
<sequence>MYQYKELLRHTLEKGSIKIDRTNTGTRSIFGYQMRFNLSNGFPLLTTKKLHIKSIIIELLWFLSGNNNIKWLNQHGVNIWNEWANQDGDLGPIYGVQWRSWPTHDGKTIDQIDNLIKNIDKNPNSRRLIVSAWNVPEIDNMALAPCHIMFQLYVVNNTLSCQIYQRSADIFLGLPFNIASYSLLTHMIAQQCNLKIGELIWTGGDCHIYSNHLDQVNLQLTRTPFQLPTLKIKRKPNSIFEYKYEDFEIENYQYHPHIKAPVAI</sequence>
<dbReference type="HAMAP" id="MF_00008">
    <property type="entry name" value="Thymidy_synth_bact"/>
    <property type="match status" value="1"/>
</dbReference>